<dbReference type="Gene3D" id="3.30.450.20">
    <property type="entry name" value="PAS domain"/>
    <property type="match status" value="1"/>
</dbReference>
<feature type="region of interest" description="Disordered" evidence="1">
    <location>
        <begin position="8"/>
        <end position="40"/>
    </location>
</feature>
<sequence length="160" mass="17577">MLGVLVVGGNRMGSDGRSSADPSNDVRVERRRPRQADQSPADTLRELPALVVLERIPIPVLAIGPDGMIVFVNSAFATMLGHTQDALVGLEFHSIFYNLPNIQPVVTVMRAYANELVELVHRDGFIVQASMSKSAMARHDDEVVLATFHDLTDQLWDDGQ</sequence>
<dbReference type="CDD" id="cd00130">
    <property type="entry name" value="PAS"/>
    <property type="match status" value="1"/>
</dbReference>
<dbReference type="InterPro" id="IPR035965">
    <property type="entry name" value="PAS-like_dom_sf"/>
</dbReference>
<feature type="domain" description="PAS" evidence="2">
    <location>
        <begin position="52"/>
        <end position="89"/>
    </location>
</feature>
<accession>A0ABQ1CEL7</accession>
<comment type="caution">
    <text evidence="3">The sequence shown here is derived from an EMBL/GenBank/DDBJ whole genome shotgun (WGS) entry which is preliminary data.</text>
</comment>
<geneLocation type="plasmid" evidence="3">
    <name>pJCM18565</name>
</geneLocation>
<evidence type="ECO:0000313" key="4">
    <source>
        <dbReference type="Proteomes" id="UP000465240"/>
    </source>
</evidence>
<dbReference type="PROSITE" id="PS50112">
    <property type="entry name" value="PAS"/>
    <property type="match status" value="1"/>
</dbReference>
<protein>
    <submittedName>
        <fullName evidence="3">Diguanylate cyclase</fullName>
    </submittedName>
</protein>
<evidence type="ECO:0000256" key="1">
    <source>
        <dbReference type="SAM" id="MobiDB-lite"/>
    </source>
</evidence>
<evidence type="ECO:0000259" key="2">
    <source>
        <dbReference type="PROSITE" id="PS50112"/>
    </source>
</evidence>
<dbReference type="EMBL" id="BLKX01000002">
    <property type="protein sequence ID" value="GFG82901.1"/>
    <property type="molecule type" value="Genomic_DNA"/>
</dbReference>
<dbReference type="SUPFAM" id="SSF55785">
    <property type="entry name" value="PYP-like sensor domain (PAS domain)"/>
    <property type="match status" value="1"/>
</dbReference>
<proteinExistence type="predicted"/>
<evidence type="ECO:0000313" key="3">
    <source>
        <dbReference type="EMBL" id="GFG82901.1"/>
    </source>
</evidence>
<gene>
    <name evidence="3" type="ORF">MPRG_61770</name>
</gene>
<name>A0ABQ1CEL7_9MYCO</name>
<reference evidence="3 4" key="1">
    <citation type="journal article" date="2019" name="Emerg. Microbes Infect.">
        <title>Comprehensive subspecies identification of 175 nontuberculous mycobacteria species based on 7547 genomic profiles.</title>
        <authorList>
            <person name="Matsumoto Y."/>
            <person name="Kinjo T."/>
            <person name="Motooka D."/>
            <person name="Nabeya D."/>
            <person name="Jung N."/>
            <person name="Uechi K."/>
            <person name="Horii T."/>
            <person name="Iida T."/>
            <person name="Fujita J."/>
            <person name="Nakamura S."/>
        </authorList>
    </citation>
    <scope>NUCLEOTIDE SEQUENCE [LARGE SCALE GENOMIC DNA]</scope>
    <source>
        <strain evidence="3 4">JCM 18565</strain>
    </source>
</reference>
<dbReference type="NCBIfam" id="TIGR00229">
    <property type="entry name" value="sensory_box"/>
    <property type="match status" value="1"/>
</dbReference>
<organism evidence="3 4">
    <name type="scientific">Mycobacterium paragordonae</name>
    <dbReference type="NCBI Taxonomy" id="1389713"/>
    <lineage>
        <taxon>Bacteria</taxon>
        <taxon>Bacillati</taxon>
        <taxon>Actinomycetota</taxon>
        <taxon>Actinomycetes</taxon>
        <taxon>Mycobacteriales</taxon>
        <taxon>Mycobacteriaceae</taxon>
        <taxon>Mycobacterium</taxon>
    </lineage>
</organism>
<dbReference type="InterPro" id="IPR000014">
    <property type="entry name" value="PAS"/>
</dbReference>
<keyword evidence="3" id="KW-0614">Plasmid</keyword>
<dbReference type="Pfam" id="PF13426">
    <property type="entry name" value="PAS_9"/>
    <property type="match status" value="1"/>
</dbReference>
<dbReference type="Proteomes" id="UP000465240">
    <property type="component" value="Unassembled WGS sequence"/>
</dbReference>
<keyword evidence="4" id="KW-1185">Reference proteome</keyword>